<dbReference type="OrthoDB" id="5868911at2759"/>
<dbReference type="InterPro" id="IPR040676">
    <property type="entry name" value="DUF5641"/>
</dbReference>
<dbReference type="PANTHER" id="PTHR47331">
    <property type="entry name" value="PHD-TYPE DOMAIN-CONTAINING PROTEIN"/>
    <property type="match status" value="1"/>
</dbReference>
<accession>A0A0V0Z8P8</accession>
<keyword evidence="3" id="KW-1185">Reference proteome</keyword>
<reference evidence="2 3" key="1">
    <citation type="submission" date="2015-01" db="EMBL/GenBank/DDBJ databases">
        <title>Evolution of Trichinella species and genotypes.</title>
        <authorList>
            <person name="Korhonen P.K."/>
            <person name="Edoardo P."/>
            <person name="Giuseppe L.R."/>
            <person name="Gasser R.B."/>
        </authorList>
    </citation>
    <scope>NUCLEOTIDE SEQUENCE [LARGE SCALE GENOMIC DNA]</scope>
    <source>
        <strain evidence="2">ISS2496</strain>
    </source>
</reference>
<protein>
    <recommendedName>
        <fullName evidence="1">DUF5641 domain-containing protein</fullName>
    </recommendedName>
</protein>
<name>A0A0V0Z8P8_9BILA</name>
<dbReference type="AlphaFoldDB" id="A0A0V0Z8P8"/>
<dbReference type="Pfam" id="PF18701">
    <property type="entry name" value="DUF5641"/>
    <property type="match status" value="1"/>
</dbReference>
<sequence length="202" mass="23438">MRRSFGTSWSAGAFSEDTPLKELPGAADTGRGLFDLACFFEELRTTLCELEARINNRPLMLLSEDPRDCAPLTPAHFPIGRELAALPTSTQETSRLAGARQLRRRWQYQQMLMRQLWKRWTEEYLVSLTVRSKWKKISRQPEVDDLILVTEDTVPRNRWKLEVITELLLGSDDMVRSVRLRTAWEVLTRKSRSLVLLEPAKH</sequence>
<organism evidence="2 3">
    <name type="scientific">Trichinella patagoniensis</name>
    <dbReference type="NCBI Taxonomy" id="990121"/>
    <lineage>
        <taxon>Eukaryota</taxon>
        <taxon>Metazoa</taxon>
        <taxon>Ecdysozoa</taxon>
        <taxon>Nematoda</taxon>
        <taxon>Enoplea</taxon>
        <taxon>Dorylaimia</taxon>
        <taxon>Trichinellida</taxon>
        <taxon>Trichinellidae</taxon>
        <taxon>Trichinella</taxon>
    </lineage>
</organism>
<proteinExistence type="predicted"/>
<gene>
    <name evidence="2" type="ORF">T12_8685</name>
</gene>
<evidence type="ECO:0000313" key="2">
    <source>
        <dbReference type="EMBL" id="KRY08854.1"/>
    </source>
</evidence>
<evidence type="ECO:0000259" key="1">
    <source>
        <dbReference type="Pfam" id="PF18701"/>
    </source>
</evidence>
<dbReference type="EMBL" id="JYDQ01000306">
    <property type="protein sequence ID" value="KRY08854.1"/>
    <property type="molecule type" value="Genomic_DNA"/>
</dbReference>
<dbReference type="Proteomes" id="UP000054783">
    <property type="component" value="Unassembled WGS sequence"/>
</dbReference>
<comment type="caution">
    <text evidence="2">The sequence shown here is derived from an EMBL/GenBank/DDBJ whole genome shotgun (WGS) entry which is preliminary data.</text>
</comment>
<dbReference type="PANTHER" id="PTHR47331:SF1">
    <property type="entry name" value="GAG-LIKE PROTEIN"/>
    <property type="match status" value="1"/>
</dbReference>
<evidence type="ECO:0000313" key="3">
    <source>
        <dbReference type="Proteomes" id="UP000054783"/>
    </source>
</evidence>
<feature type="domain" description="DUF5641" evidence="1">
    <location>
        <begin position="104"/>
        <end position="197"/>
    </location>
</feature>